<protein>
    <submittedName>
        <fullName evidence="2">Uncharacterized protein</fullName>
    </submittedName>
</protein>
<feature type="compositionally biased region" description="Low complexity" evidence="1">
    <location>
        <begin position="334"/>
        <end position="369"/>
    </location>
</feature>
<feature type="region of interest" description="Disordered" evidence="1">
    <location>
        <begin position="216"/>
        <end position="260"/>
    </location>
</feature>
<evidence type="ECO:0000313" key="3">
    <source>
        <dbReference type="Proteomes" id="UP000034182"/>
    </source>
</evidence>
<proteinExistence type="predicted"/>
<organism evidence="2 3">
    <name type="scientific">Diplodia seriata</name>
    <dbReference type="NCBI Taxonomy" id="420778"/>
    <lineage>
        <taxon>Eukaryota</taxon>
        <taxon>Fungi</taxon>
        <taxon>Dikarya</taxon>
        <taxon>Ascomycota</taxon>
        <taxon>Pezizomycotina</taxon>
        <taxon>Dothideomycetes</taxon>
        <taxon>Dothideomycetes incertae sedis</taxon>
        <taxon>Botryosphaeriales</taxon>
        <taxon>Botryosphaeriaceae</taxon>
        <taxon>Diplodia</taxon>
    </lineage>
</organism>
<comment type="caution">
    <text evidence="2">The sequence shown here is derived from an EMBL/GenBank/DDBJ whole genome shotgun (WGS) entry which is preliminary data.</text>
</comment>
<dbReference type="EMBL" id="LAQI01000082">
    <property type="protein sequence ID" value="KKY21657.1"/>
    <property type="molecule type" value="Genomic_DNA"/>
</dbReference>
<evidence type="ECO:0000256" key="1">
    <source>
        <dbReference type="SAM" id="MobiDB-lite"/>
    </source>
</evidence>
<gene>
    <name evidence="2" type="ORF">UCDDS831_g04182</name>
</gene>
<sequence length="598" mass="65045">MSTDSAEMFDMGLQNLLRGELLPGQTHDTGIVEQGPKIKAVMDELEQQYIRVRDDLQRGCFTVSAMWDADRKLPIVYQGDKHADTLTALMVYHASQNASRDLSFFIPGSSGRIRPCDSACTTLFVGLYKHIYSLSSSGSVVPTPNEPANAEEERVLDMIITSCQRVGFLPAHPCPAQVKDVKTESLYLLRRTEAEMFTGQLIMARVMVHHQPDITVHKDDHDEDPGAASGGHGGNTFTQRDQPTAAAAPSHVAGQTYTGFHTGPVRARLVIRSKTPYSSPESSDDDGDNDDNDDDDDDSSIATDEYDADVDIDAKNTPFSLSSRRRGRLAPSRSATPQSKTATTTATATTIPSSSSPSAASTFPASSPPRAVESGPPITGPNGFRTLGPLPRFTASGIDQSHNLVFRYWKNGTNDIPLYHEQHYFPRGALKHGIDWASDAHMATLNRWAAQLALRLGAPRSRGGMKEREWVAEETAFLRELAEGFAQRGGGVRRRELYKLFNERFGDKEVEVTGRDGVKKVMKRFWRSDQALTGHVDRTGAFAALKGKWGRKKGGDDAVEGAGAGDGGVEDGVGQDGSGDGVAVDDEVLAEYDVMLDL</sequence>
<feature type="compositionally biased region" description="Acidic residues" evidence="1">
    <location>
        <begin position="282"/>
        <end position="311"/>
    </location>
</feature>
<evidence type="ECO:0000313" key="2">
    <source>
        <dbReference type="EMBL" id="KKY21657.1"/>
    </source>
</evidence>
<accession>A0A0G2EFJ8</accession>
<dbReference type="AlphaFoldDB" id="A0A0G2EFJ8"/>
<reference evidence="2 3" key="2">
    <citation type="submission" date="2015-05" db="EMBL/GenBank/DDBJ databases">
        <title>Distinctive expansion of gene families associated with plant cell wall degradation and secondary metabolism in the genomes of grapevine trunk pathogens.</title>
        <authorList>
            <person name="Lawrence D.P."/>
            <person name="Travadon R."/>
            <person name="Rolshausen P.E."/>
            <person name="Baumgartner K."/>
        </authorList>
    </citation>
    <scope>NUCLEOTIDE SEQUENCE [LARGE SCALE GENOMIC DNA]</scope>
    <source>
        <strain evidence="2">DS831</strain>
    </source>
</reference>
<feature type="compositionally biased region" description="Gly residues" evidence="1">
    <location>
        <begin position="562"/>
        <end position="580"/>
    </location>
</feature>
<name>A0A0G2EFJ8_9PEZI</name>
<feature type="region of interest" description="Disordered" evidence="1">
    <location>
        <begin position="551"/>
        <end position="582"/>
    </location>
</feature>
<reference evidence="2 3" key="1">
    <citation type="submission" date="2015-03" db="EMBL/GenBank/DDBJ databases">
        <authorList>
            <person name="Morales-Cruz A."/>
            <person name="Amrine K.C."/>
            <person name="Cantu D."/>
        </authorList>
    </citation>
    <scope>NUCLEOTIDE SEQUENCE [LARGE SCALE GENOMIC DNA]</scope>
    <source>
        <strain evidence="2">DS831</strain>
    </source>
</reference>
<feature type="region of interest" description="Disordered" evidence="1">
    <location>
        <begin position="273"/>
        <end position="387"/>
    </location>
</feature>
<dbReference type="Proteomes" id="UP000034182">
    <property type="component" value="Unassembled WGS sequence"/>
</dbReference>